<dbReference type="AlphaFoldDB" id="A0A815GMD2"/>
<keyword evidence="1" id="KW-0732">Signal</keyword>
<dbReference type="Proteomes" id="UP000663852">
    <property type="component" value="Unassembled WGS sequence"/>
</dbReference>
<dbReference type="SUPFAM" id="SSF57184">
    <property type="entry name" value="Growth factor receptor domain"/>
    <property type="match status" value="1"/>
</dbReference>
<dbReference type="PANTHER" id="PTHR46967">
    <property type="entry name" value="INSULIN-LIKE GROWTH FACTOR BINDING PROTEIN,N-TERMINAL"/>
    <property type="match status" value="1"/>
</dbReference>
<evidence type="ECO:0000256" key="1">
    <source>
        <dbReference type="SAM" id="SignalP"/>
    </source>
</evidence>
<reference evidence="3" key="1">
    <citation type="submission" date="2021-02" db="EMBL/GenBank/DDBJ databases">
        <authorList>
            <person name="Nowell W R."/>
        </authorList>
    </citation>
    <scope>NUCLEOTIDE SEQUENCE</scope>
</reference>
<evidence type="ECO:0000313" key="4">
    <source>
        <dbReference type="Proteomes" id="UP000663852"/>
    </source>
</evidence>
<gene>
    <name evidence="3" type="ORF">EDS130_LOCUS32711</name>
</gene>
<sequence>MAKSVLLAVLFLCLAANTFSLTIQECRPGYRCRARASKGMLRSLVPQNADMWEEELCPPGTYSEGGATECTPCARGTFAPAPGSAMCYDCPKAHMCPNTAEDAERCPQGTFNNATRQTCCRVCAPGTQARYIGMLECSPCPAGYACKQRERLACETQEEPLPFFGVQLNFDPSSLSAKWSNCYTESYSHSMNSTALEDILNRCNGKKLLLACRRVGTTNLAVAAAGNREDVLFNCEKAINCTHAANGANWYYSESYSWGFAKVGDSVARGSCDTESPNGSYRLCWHTSPGDGGYRCGTVQSLNTNSAWEKVIYHTD</sequence>
<dbReference type="Gene3D" id="2.10.50.10">
    <property type="entry name" value="Tumor Necrosis Factor Receptor, subunit A, domain 2"/>
    <property type="match status" value="2"/>
</dbReference>
<protein>
    <recommendedName>
        <fullName evidence="2">Tyrosine-protein kinase ephrin type A/B receptor-like domain-containing protein</fullName>
    </recommendedName>
</protein>
<dbReference type="EMBL" id="CAJNOJ010000253">
    <property type="protein sequence ID" value="CAF1340555.1"/>
    <property type="molecule type" value="Genomic_DNA"/>
</dbReference>
<dbReference type="OrthoDB" id="439917at2759"/>
<feature type="chain" id="PRO_5032793991" description="Tyrosine-protein kinase ephrin type A/B receptor-like domain-containing protein" evidence="1">
    <location>
        <begin position="21"/>
        <end position="316"/>
    </location>
</feature>
<dbReference type="PANTHER" id="PTHR46967:SF2">
    <property type="entry name" value="SUSHI, VON WILLEBRAND FACTOR TYPE A, EGF AND PENTRAXIN DOMAIN-CONTAINING PROTEIN 1-LIKE"/>
    <property type="match status" value="1"/>
</dbReference>
<organism evidence="3 4">
    <name type="scientific">Adineta ricciae</name>
    <name type="common">Rotifer</name>
    <dbReference type="NCBI Taxonomy" id="249248"/>
    <lineage>
        <taxon>Eukaryota</taxon>
        <taxon>Metazoa</taxon>
        <taxon>Spiralia</taxon>
        <taxon>Gnathifera</taxon>
        <taxon>Rotifera</taxon>
        <taxon>Eurotatoria</taxon>
        <taxon>Bdelloidea</taxon>
        <taxon>Adinetida</taxon>
        <taxon>Adinetidae</taxon>
        <taxon>Adineta</taxon>
    </lineage>
</organism>
<evidence type="ECO:0000259" key="2">
    <source>
        <dbReference type="Pfam" id="PF07699"/>
    </source>
</evidence>
<dbReference type="InterPro" id="IPR011641">
    <property type="entry name" value="Tyr-kin_ephrin_A/B_rcpt-like"/>
</dbReference>
<accession>A0A815GMD2</accession>
<dbReference type="SMART" id="SM01411">
    <property type="entry name" value="Ephrin_rec_like"/>
    <property type="match status" value="2"/>
</dbReference>
<name>A0A815GMD2_ADIRI</name>
<feature type="domain" description="Tyrosine-protein kinase ephrin type A/B receptor-like" evidence="2">
    <location>
        <begin position="60"/>
        <end position="94"/>
    </location>
</feature>
<evidence type="ECO:0000313" key="3">
    <source>
        <dbReference type="EMBL" id="CAF1340555.1"/>
    </source>
</evidence>
<comment type="caution">
    <text evidence="3">The sequence shown here is derived from an EMBL/GenBank/DDBJ whole genome shotgun (WGS) entry which is preliminary data.</text>
</comment>
<feature type="signal peptide" evidence="1">
    <location>
        <begin position="1"/>
        <end position="20"/>
    </location>
</feature>
<dbReference type="InterPro" id="IPR009030">
    <property type="entry name" value="Growth_fac_rcpt_cys_sf"/>
</dbReference>
<proteinExistence type="predicted"/>
<dbReference type="Pfam" id="PF07699">
    <property type="entry name" value="Ephrin_rec_like"/>
    <property type="match status" value="1"/>
</dbReference>